<dbReference type="PANTHER" id="PTHR35357">
    <property type="entry name" value="OS02G0537100 PROTEIN"/>
    <property type="match status" value="1"/>
</dbReference>
<keyword evidence="6" id="KW-1185">Reference proteome</keyword>
<proteinExistence type="inferred from homology"/>
<evidence type="ECO:0000256" key="3">
    <source>
        <dbReference type="ARBA" id="ARBA00038471"/>
    </source>
</evidence>
<dbReference type="PANTHER" id="PTHR35357:SF8">
    <property type="entry name" value="OS01G0111000 PROTEIN"/>
    <property type="match status" value="1"/>
</dbReference>
<dbReference type="InterPro" id="IPR034087">
    <property type="entry name" value="C/VIF1"/>
</dbReference>
<organism evidence="5 6">
    <name type="scientific">Rubus argutus</name>
    <name type="common">Southern blackberry</name>
    <dbReference type="NCBI Taxonomy" id="59490"/>
    <lineage>
        <taxon>Eukaryota</taxon>
        <taxon>Viridiplantae</taxon>
        <taxon>Streptophyta</taxon>
        <taxon>Embryophyta</taxon>
        <taxon>Tracheophyta</taxon>
        <taxon>Spermatophyta</taxon>
        <taxon>Magnoliopsida</taxon>
        <taxon>eudicotyledons</taxon>
        <taxon>Gunneridae</taxon>
        <taxon>Pentapetalae</taxon>
        <taxon>rosids</taxon>
        <taxon>fabids</taxon>
        <taxon>Rosales</taxon>
        <taxon>Rosaceae</taxon>
        <taxon>Rosoideae</taxon>
        <taxon>Rosoideae incertae sedis</taxon>
        <taxon>Rubus</taxon>
    </lineage>
</organism>
<protein>
    <recommendedName>
        <fullName evidence="4">Pectinesterase inhibitor domain-containing protein</fullName>
    </recommendedName>
</protein>
<evidence type="ECO:0000259" key="4">
    <source>
        <dbReference type="SMART" id="SM00856"/>
    </source>
</evidence>
<dbReference type="CDD" id="cd15796">
    <property type="entry name" value="CIF_like"/>
    <property type="match status" value="1"/>
</dbReference>
<feature type="domain" description="Pectinesterase inhibitor" evidence="4">
    <location>
        <begin position="1"/>
        <end position="145"/>
    </location>
</feature>
<dbReference type="GO" id="GO:0004857">
    <property type="term" value="F:enzyme inhibitor activity"/>
    <property type="evidence" value="ECO:0007669"/>
    <property type="project" value="InterPro"/>
</dbReference>
<dbReference type="SUPFAM" id="SSF101148">
    <property type="entry name" value="Plant invertase/pectin methylesterase inhibitor"/>
    <property type="match status" value="1"/>
</dbReference>
<dbReference type="Gene3D" id="1.20.140.40">
    <property type="entry name" value="Invertase/pectin methylesterase inhibitor family protein"/>
    <property type="match status" value="1"/>
</dbReference>
<keyword evidence="2" id="KW-1015">Disulfide bond</keyword>
<evidence type="ECO:0000256" key="2">
    <source>
        <dbReference type="ARBA" id="ARBA00023157"/>
    </source>
</evidence>
<reference evidence="5 6" key="1">
    <citation type="journal article" date="2023" name="G3 (Bethesda)">
        <title>A chromosome-length genome assembly and annotation of blackberry (Rubus argutus, cv. 'Hillquist').</title>
        <authorList>
            <person name="Bruna T."/>
            <person name="Aryal R."/>
            <person name="Dudchenko O."/>
            <person name="Sargent D.J."/>
            <person name="Mead D."/>
            <person name="Buti M."/>
            <person name="Cavallini A."/>
            <person name="Hytonen T."/>
            <person name="Andres J."/>
            <person name="Pham M."/>
            <person name="Weisz D."/>
            <person name="Mascagni F."/>
            <person name="Usai G."/>
            <person name="Natali L."/>
            <person name="Bassil N."/>
            <person name="Fernandez G.E."/>
            <person name="Lomsadze A."/>
            <person name="Armour M."/>
            <person name="Olukolu B."/>
            <person name="Poorten T."/>
            <person name="Britton C."/>
            <person name="Davik J."/>
            <person name="Ashrafi H."/>
            <person name="Aiden E.L."/>
            <person name="Borodovsky M."/>
            <person name="Worthington M."/>
        </authorList>
    </citation>
    <scope>NUCLEOTIDE SEQUENCE [LARGE SCALE GENOMIC DNA]</scope>
    <source>
        <strain evidence="5">PI 553951</strain>
    </source>
</reference>
<dbReference type="NCBIfam" id="TIGR01614">
    <property type="entry name" value="PME_inhib"/>
    <property type="match status" value="1"/>
</dbReference>
<evidence type="ECO:0000313" key="5">
    <source>
        <dbReference type="EMBL" id="KAK9934515.1"/>
    </source>
</evidence>
<comment type="caution">
    <text evidence="5">The sequence shown here is derived from an EMBL/GenBank/DDBJ whole genome shotgun (WGS) entry which is preliminary data.</text>
</comment>
<dbReference type="InterPro" id="IPR006501">
    <property type="entry name" value="Pectinesterase_inhib_dom"/>
</dbReference>
<name>A0AAW1XFI4_RUBAR</name>
<dbReference type="InterPro" id="IPR035513">
    <property type="entry name" value="Invertase/methylesterase_inhib"/>
</dbReference>
<dbReference type="SMART" id="SM00856">
    <property type="entry name" value="PMEI"/>
    <property type="match status" value="1"/>
</dbReference>
<keyword evidence="1" id="KW-0732">Signal</keyword>
<evidence type="ECO:0000256" key="1">
    <source>
        <dbReference type="ARBA" id="ARBA00022729"/>
    </source>
</evidence>
<dbReference type="EMBL" id="JBEDUW010000004">
    <property type="protein sequence ID" value="KAK9934515.1"/>
    <property type="molecule type" value="Genomic_DNA"/>
</dbReference>
<dbReference type="Pfam" id="PF04043">
    <property type="entry name" value="PMEI"/>
    <property type="match status" value="1"/>
</dbReference>
<dbReference type="Proteomes" id="UP001457282">
    <property type="component" value="Unassembled WGS sequence"/>
</dbReference>
<dbReference type="AlphaFoldDB" id="A0AAW1XFI4"/>
<accession>A0AAW1XFI4</accession>
<gene>
    <name evidence="5" type="ORF">M0R45_021656</name>
</gene>
<sequence length="150" mass="16032">MADNLISQTCLKTPKPDVCVSSLESVPQSSNADIRGLALIMSDEVLKAKAQAARNIINELIKHSPSTQSLLACTDYYGIIIEFHIKKQAHDGITGVQPRKAAQQAMDDTVYLVNECNNGLGFSAGSPLTEMSTSVADIATITKAIVQILS</sequence>
<evidence type="ECO:0000313" key="6">
    <source>
        <dbReference type="Proteomes" id="UP001457282"/>
    </source>
</evidence>
<comment type="similarity">
    <text evidence="3">Belongs to the PMEI family.</text>
</comment>